<accession>A0A8J5ITT2</accession>
<dbReference type="AlphaFoldDB" id="A0A8J5ITT2"/>
<keyword evidence="3" id="KW-1185">Reference proteome</keyword>
<organism evidence="2 3">
    <name type="scientific">Phytophthora aleatoria</name>
    <dbReference type="NCBI Taxonomy" id="2496075"/>
    <lineage>
        <taxon>Eukaryota</taxon>
        <taxon>Sar</taxon>
        <taxon>Stramenopiles</taxon>
        <taxon>Oomycota</taxon>
        <taxon>Peronosporomycetes</taxon>
        <taxon>Peronosporales</taxon>
        <taxon>Peronosporaceae</taxon>
        <taxon>Phytophthora</taxon>
    </lineage>
</organism>
<evidence type="ECO:0000313" key="3">
    <source>
        <dbReference type="Proteomes" id="UP000709295"/>
    </source>
</evidence>
<evidence type="ECO:0000256" key="1">
    <source>
        <dbReference type="SAM" id="Phobius"/>
    </source>
</evidence>
<keyword evidence="1" id="KW-0812">Transmembrane</keyword>
<keyword evidence="1" id="KW-1133">Transmembrane helix</keyword>
<gene>
    <name evidence="2" type="ORF">JG688_00003097</name>
</gene>
<dbReference type="EMBL" id="JAENGY010000090">
    <property type="protein sequence ID" value="KAG6974380.1"/>
    <property type="molecule type" value="Genomic_DNA"/>
</dbReference>
<keyword evidence="1" id="KW-0472">Membrane</keyword>
<dbReference type="Proteomes" id="UP000709295">
    <property type="component" value="Unassembled WGS sequence"/>
</dbReference>
<evidence type="ECO:0000313" key="2">
    <source>
        <dbReference type="EMBL" id="KAG6974380.1"/>
    </source>
</evidence>
<proteinExistence type="predicted"/>
<feature type="transmembrane region" description="Helical" evidence="1">
    <location>
        <begin position="37"/>
        <end position="56"/>
    </location>
</feature>
<protein>
    <recommendedName>
        <fullName evidence="4">Transmembrane protein</fullName>
    </recommendedName>
</protein>
<reference evidence="2" key="1">
    <citation type="submission" date="2021-01" db="EMBL/GenBank/DDBJ databases">
        <title>Phytophthora aleatoria, a newly-described species from Pinus radiata is distinct from Phytophthora cactorum isolates based on comparative genomics.</title>
        <authorList>
            <person name="Mcdougal R."/>
            <person name="Panda P."/>
            <person name="Williams N."/>
            <person name="Studholme D.J."/>
        </authorList>
    </citation>
    <scope>NUCLEOTIDE SEQUENCE</scope>
    <source>
        <strain evidence="2">NZFS 4037</strain>
    </source>
</reference>
<name>A0A8J5ITT2_9STRA</name>
<sequence length="277" mass="30729">MSNAKELKNESDLTTALTDEVSHSTYSLHVRVQRLRVVAGSLVMACVLLGAILPFAHNGARVGSTKTPSGQVQLDLWQFDRTTHETGIQCSSQKPEQVYRSSSNCRRGLSTEYWTECAQHASDPGQIHPTILASDLIVENDHEVSQPLDGDNLLTTTFNAKYRENTPGNSVLNTIMRTLLIPTEEIPTWCNRTDDYQYPFKNVHASYGFPSRAWQQRALSSALEPTVTLSIPLNTESSELPSDEELPMTVSIATNLAVYALVVSNTFLGWWKSADEV</sequence>
<comment type="caution">
    <text evidence="2">The sequence shown here is derived from an EMBL/GenBank/DDBJ whole genome shotgun (WGS) entry which is preliminary data.</text>
</comment>
<evidence type="ECO:0008006" key="4">
    <source>
        <dbReference type="Google" id="ProtNLM"/>
    </source>
</evidence>